<keyword evidence="1" id="KW-0472">Membrane</keyword>
<dbReference type="STRING" id="81569.RUM4293_00956"/>
<dbReference type="AlphaFoldDB" id="A0A0N7LQ87"/>
<feature type="transmembrane region" description="Helical" evidence="1">
    <location>
        <begin position="52"/>
        <end position="75"/>
    </location>
</feature>
<evidence type="ECO:0000256" key="1">
    <source>
        <dbReference type="SAM" id="Phobius"/>
    </source>
</evidence>
<protein>
    <submittedName>
        <fullName evidence="2">Uncharacterized protein</fullName>
    </submittedName>
</protein>
<evidence type="ECO:0000313" key="2">
    <source>
        <dbReference type="EMBL" id="CUH47332.1"/>
    </source>
</evidence>
<reference evidence="2 3" key="1">
    <citation type="submission" date="2015-09" db="EMBL/GenBank/DDBJ databases">
        <authorList>
            <consortium name="Swine Surveillance"/>
        </authorList>
    </citation>
    <scope>NUCLEOTIDE SEQUENCE [LARGE SCALE GENOMIC DNA]</scope>
    <source>
        <strain evidence="2 3">CECT 4292</strain>
    </source>
</reference>
<keyword evidence="1" id="KW-0812">Transmembrane</keyword>
<name>A0A0N7LQ87_9RHOB</name>
<organism evidence="2 3">
    <name type="scientific">Ruegeria atlantica</name>
    <dbReference type="NCBI Taxonomy" id="81569"/>
    <lineage>
        <taxon>Bacteria</taxon>
        <taxon>Pseudomonadati</taxon>
        <taxon>Pseudomonadota</taxon>
        <taxon>Alphaproteobacteria</taxon>
        <taxon>Rhodobacterales</taxon>
        <taxon>Roseobacteraceae</taxon>
        <taxon>Ruegeria</taxon>
    </lineage>
</organism>
<proteinExistence type="predicted"/>
<evidence type="ECO:0000313" key="3">
    <source>
        <dbReference type="Proteomes" id="UP000050783"/>
    </source>
</evidence>
<sequence length="76" mass="8179">MWGTMFEIITWGGAALSLAGLLGLVWCILRVMKARKSGLSDDELRAAVQSVLPWNLASLFLSVIGLMLVILGISFG</sequence>
<gene>
    <name evidence="2" type="ORF">RUA4292_01500</name>
</gene>
<accession>A0A0N7LQ87</accession>
<feature type="transmembrane region" description="Helical" evidence="1">
    <location>
        <begin position="12"/>
        <end position="31"/>
    </location>
</feature>
<dbReference type="Proteomes" id="UP000050783">
    <property type="component" value="Unassembled WGS sequence"/>
</dbReference>
<keyword evidence="1" id="KW-1133">Transmembrane helix</keyword>
<dbReference type="EMBL" id="CYPU01000023">
    <property type="protein sequence ID" value="CUH47332.1"/>
    <property type="molecule type" value="Genomic_DNA"/>
</dbReference>